<evidence type="ECO:0000256" key="3">
    <source>
        <dbReference type="SAM" id="MobiDB-lite"/>
    </source>
</evidence>
<proteinExistence type="predicted"/>
<dbReference type="InterPro" id="IPR002110">
    <property type="entry name" value="Ankyrin_rpt"/>
</dbReference>
<evidence type="ECO:0000313" key="6">
    <source>
        <dbReference type="EMBL" id="KAF2164918.1"/>
    </source>
</evidence>
<keyword evidence="2" id="KW-0040">ANK repeat</keyword>
<evidence type="ECO:0000259" key="5">
    <source>
        <dbReference type="Pfam" id="PF24883"/>
    </source>
</evidence>
<dbReference type="InterPro" id="IPR010730">
    <property type="entry name" value="HET"/>
</dbReference>
<dbReference type="InterPro" id="IPR027417">
    <property type="entry name" value="P-loop_NTPase"/>
</dbReference>
<dbReference type="RefSeq" id="XP_033665807.1">
    <property type="nucleotide sequence ID" value="XM_033813241.1"/>
</dbReference>
<name>A0A6A6CFI1_ZASCE</name>
<dbReference type="EMBL" id="ML993602">
    <property type="protein sequence ID" value="KAF2164918.1"/>
    <property type="molecule type" value="Genomic_DNA"/>
</dbReference>
<feature type="compositionally biased region" description="Polar residues" evidence="3">
    <location>
        <begin position="50"/>
        <end position="66"/>
    </location>
</feature>
<keyword evidence="7" id="KW-1185">Reference proteome</keyword>
<dbReference type="InterPro" id="IPR056884">
    <property type="entry name" value="NPHP3-like_N"/>
</dbReference>
<dbReference type="SUPFAM" id="SSF48403">
    <property type="entry name" value="Ankyrin repeat"/>
    <property type="match status" value="1"/>
</dbReference>
<dbReference type="Proteomes" id="UP000799537">
    <property type="component" value="Unassembled WGS sequence"/>
</dbReference>
<organism evidence="6 7">
    <name type="scientific">Zasmidium cellare ATCC 36951</name>
    <dbReference type="NCBI Taxonomy" id="1080233"/>
    <lineage>
        <taxon>Eukaryota</taxon>
        <taxon>Fungi</taxon>
        <taxon>Dikarya</taxon>
        <taxon>Ascomycota</taxon>
        <taxon>Pezizomycotina</taxon>
        <taxon>Dothideomycetes</taxon>
        <taxon>Dothideomycetidae</taxon>
        <taxon>Mycosphaerellales</taxon>
        <taxon>Mycosphaerellaceae</taxon>
        <taxon>Zasmidium</taxon>
    </lineage>
</organism>
<dbReference type="Pfam" id="PF12796">
    <property type="entry name" value="Ank_2"/>
    <property type="match status" value="1"/>
</dbReference>
<protein>
    <submittedName>
        <fullName evidence="6">Uncharacterized protein</fullName>
    </submittedName>
</protein>
<feature type="compositionally biased region" description="Low complexity" evidence="3">
    <location>
        <begin position="21"/>
        <end position="35"/>
    </location>
</feature>
<feature type="repeat" description="ANK" evidence="2">
    <location>
        <begin position="934"/>
        <end position="966"/>
    </location>
</feature>
<dbReference type="SMART" id="SM00248">
    <property type="entry name" value="ANK"/>
    <property type="match status" value="2"/>
</dbReference>
<evidence type="ECO:0000313" key="7">
    <source>
        <dbReference type="Proteomes" id="UP000799537"/>
    </source>
</evidence>
<accession>A0A6A6CFI1</accession>
<dbReference type="Gene3D" id="3.40.50.300">
    <property type="entry name" value="P-loop containing nucleotide triphosphate hydrolases"/>
    <property type="match status" value="1"/>
</dbReference>
<keyword evidence="1" id="KW-0677">Repeat</keyword>
<feature type="region of interest" description="Disordered" evidence="3">
    <location>
        <begin position="1"/>
        <end position="66"/>
    </location>
</feature>
<evidence type="ECO:0000256" key="2">
    <source>
        <dbReference type="PROSITE-ProRule" id="PRU00023"/>
    </source>
</evidence>
<dbReference type="Pfam" id="PF06985">
    <property type="entry name" value="HET"/>
    <property type="match status" value="1"/>
</dbReference>
<feature type="repeat" description="ANK" evidence="2">
    <location>
        <begin position="901"/>
        <end position="933"/>
    </location>
</feature>
<dbReference type="Gene3D" id="1.25.40.20">
    <property type="entry name" value="Ankyrin repeat-containing domain"/>
    <property type="match status" value="1"/>
</dbReference>
<feature type="domain" description="Nephrocystin 3-like N-terminal" evidence="5">
    <location>
        <begin position="333"/>
        <end position="506"/>
    </location>
</feature>
<dbReference type="PROSITE" id="PS50297">
    <property type="entry name" value="ANK_REP_REGION"/>
    <property type="match status" value="2"/>
</dbReference>
<sequence length="1636" mass="183267">MGLKEWINKRRGKTGGSVDGASTPDSQSTTTSPADLAKNGQRDAAAVTAPLSNPPSSDSAHQQTQISSISDIDALRNAVWKQAHERLRSEQPKLVAAYEALVKEQSGVPQGSKLDSDSMSLIVCKQKDMMKNKQWSYTWFGEKHAVRDSVETIFGLVEHASGLIALGMTAAPPYVSIPWQEVTKILASYSYAEREFLPVPATRGDFENVVIELYMSIIEYQATAGLYFAKDTLKRIGINLAPKQTWQDALGKVKGQDEKCRVPMHSLGVRLNQLGLADLQSVLDRGAELLTTISQAVSAKRDRREKIQQWISPVTPYEDHDTIRSRLGDAYTGSGQWMLQDEDFTSWRSGSGGCLLLQGIVGSGKSCLTSIVVQDLLADASGRVAFMYCSATADTSTQDVADTNRSHTLTILRGILAQLAVLPDGSIAPEILAAYEREDGGRSRKMGGGLKATLDTIKSLLRDRSGERLRLVFDALDECKDYDGLLENLAGLKDVRPSISFFFSARSGVEIGTRFPRHQLLITNDQNADDIETYIDFEVSRRHENVGMQDAQAERLKKALKRLAGGMFRWVELEIEVYLPRPNAQRRKLRSRDIDKRLETLENSQAPVIDLLMDTYEQIYAMALGEEDEEANRHTIVSALKWVLCSFRSLTASELLRAVSVQSDGTYEDDLTEDMILNSCSNLFIKDARGLIRLAHLSVRQFFETKHEQDFCPEFQHRQAALSALSTVGVFRDSEYQLEMFTVLLAKEPQKQLPVSQDSFTVYCRQNWAAHYRFSDRTEDSRNTLRKIKKVLNHPFQHCLNYAMANCGFPARTILSRKLDKTFNWTKLRDQYYGLTDVYTDAGPVSSEAHLPWRWIRSNTAGSVLTGSELNPLYMEGEQRGEKVLQVHAAEDLDIREADSAGNSPLHYAAFFDQPLVITALLETGLLIDQQNLDGNTPLHVAAFAKASDSMSVLLKSGADPSLRNHHGQNAIEGIAPALGKVLLQDLASTHNKADQHVERRPRLLSHMSQGCSLCKWTTWLEGSRRGEKFQLCSSVKQMTSQGCTLCKAVYGSLGNGIWPVDEALPVHVQVMLDTDSPLKKGKDVIRYSVAGLPDVDFKLCINPANDAMGTGNPSAAKIFRGRVVQLDPFETVTKWLEDCRARHRNNCRSLLDSSQPRPWRLIDLGTADGNVRICDASNQDPQDLRYVFLSFQYGNASGFVRLLQSNKDELYQGIRTTDLPRLWQDAITMCRAAGYRYLFIDALCIIQDSRRDISFHATELGRYVMFADTVFVATMALSDHLWPTNVNEQNDICSFDTCIEDRHEAPFKVHVRKPLSTADAVMRDKVLSRAWRLQEVLLHRRVVLFGEDQIYWYCSNGLTSQSDAQFTTAPWTTVGDIMRRQILLRPVLPSDLMEQRMLRYWYYLIETSTAGELTFAVDRLPVIAAVVDFLQKTGDLTVMDIRSGIGSDDVFTGLLWIRKPIVSTRQPPVDIPPTGPTWSWTSITGAVSYGLAPGLQACRTPSKYLEEMLQVEEMHVVTADDAGAMNAIAKRAGPGTFLRVSCLALRAEHESENDWGDFPCFLDCSAKDEEEEVWFVLVAPWVYNPQGDARWAGLVLVREDVTEGVGARFVRRGVFLGPECDEDLGRWKRREFVIF</sequence>
<feature type="domain" description="Heterokaryon incompatibility" evidence="4">
    <location>
        <begin position="1187"/>
        <end position="1336"/>
    </location>
</feature>
<dbReference type="OrthoDB" id="7464126at2759"/>
<dbReference type="InterPro" id="IPR036770">
    <property type="entry name" value="Ankyrin_rpt-contain_sf"/>
</dbReference>
<reference evidence="6" key="1">
    <citation type="journal article" date="2020" name="Stud. Mycol.">
        <title>101 Dothideomycetes genomes: a test case for predicting lifestyles and emergence of pathogens.</title>
        <authorList>
            <person name="Haridas S."/>
            <person name="Albert R."/>
            <person name="Binder M."/>
            <person name="Bloem J."/>
            <person name="Labutti K."/>
            <person name="Salamov A."/>
            <person name="Andreopoulos B."/>
            <person name="Baker S."/>
            <person name="Barry K."/>
            <person name="Bills G."/>
            <person name="Bluhm B."/>
            <person name="Cannon C."/>
            <person name="Castanera R."/>
            <person name="Culley D."/>
            <person name="Daum C."/>
            <person name="Ezra D."/>
            <person name="Gonzalez J."/>
            <person name="Henrissat B."/>
            <person name="Kuo A."/>
            <person name="Liang C."/>
            <person name="Lipzen A."/>
            <person name="Lutzoni F."/>
            <person name="Magnuson J."/>
            <person name="Mondo S."/>
            <person name="Nolan M."/>
            <person name="Ohm R."/>
            <person name="Pangilinan J."/>
            <person name="Park H.-J."/>
            <person name="Ramirez L."/>
            <person name="Alfaro M."/>
            <person name="Sun H."/>
            <person name="Tritt A."/>
            <person name="Yoshinaga Y."/>
            <person name="Zwiers L.-H."/>
            <person name="Turgeon B."/>
            <person name="Goodwin S."/>
            <person name="Spatafora J."/>
            <person name="Crous P."/>
            <person name="Grigoriev I."/>
        </authorList>
    </citation>
    <scope>NUCLEOTIDE SEQUENCE</scope>
    <source>
        <strain evidence="6">ATCC 36951</strain>
    </source>
</reference>
<gene>
    <name evidence="6" type="ORF">M409DRAFT_56272</name>
</gene>
<evidence type="ECO:0000259" key="4">
    <source>
        <dbReference type="Pfam" id="PF06985"/>
    </source>
</evidence>
<evidence type="ECO:0000256" key="1">
    <source>
        <dbReference type="ARBA" id="ARBA00022737"/>
    </source>
</evidence>
<dbReference type="PROSITE" id="PS50088">
    <property type="entry name" value="ANK_REPEAT"/>
    <property type="match status" value="2"/>
</dbReference>
<dbReference type="GeneID" id="54566513"/>
<dbReference type="PANTHER" id="PTHR10039">
    <property type="entry name" value="AMELOGENIN"/>
    <property type="match status" value="1"/>
</dbReference>
<dbReference type="Pfam" id="PF24883">
    <property type="entry name" value="NPHP3_N"/>
    <property type="match status" value="1"/>
</dbReference>
<dbReference type="PANTHER" id="PTHR10039:SF16">
    <property type="entry name" value="GPI INOSITOL-DEACYLASE"/>
    <property type="match status" value="1"/>
</dbReference>